<dbReference type="PROSITE" id="PS01137">
    <property type="entry name" value="TATD_1"/>
    <property type="match status" value="1"/>
</dbReference>
<keyword evidence="2 4" id="KW-0479">Metal-binding</keyword>
<dbReference type="GO" id="GO:0005829">
    <property type="term" value="C:cytosol"/>
    <property type="evidence" value="ECO:0007669"/>
    <property type="project" value="TreeGrafter"/>
</dbReference>
<feature type="binding site" evidence="4">
    <location>
        <position position="132"/>
    </location>
    <ligand>
        <name>a divalent metal cation</name>
        <dbReference type="ChEBI" id="CHEBI:60240"/>
        <label>2</label>
    </ligand>
</feature>
<dbReference type="PANTHER" id="PTHR46124:SF3">
    <property type="entry name" value="HYDROLASE"/>
    <property type="match status" value="1"/>
</dbReference>
<evidence type="ECO:0000313" key="6">
    <source>
        <dbReference type="Proteomes" id="UP000623776"/>
    </source>
</evidence>
<dbReference type="GO" id="GO:0046872">
    <property type="term" value="F:metal ion binding"/>
    <property type="evidence" value="ECO:0007669"/>
    <property type="project" value="UniProtKB-KW"/>
</dbReference>
<dbReference type="EMBL" id="BMXN01000005">
    <property type="protein sequence ID" value="GGW22620.1"/>
    <property type="molecule type" value="Genomic_DNA"/>
</dbReference>
<sequence length="257" mass="27837">MLIDAHCHLDAAEFDEDRKAVIAAARAVGVTGFIVPATVRQRWQNVLALGESEGVSICLGLHPYFIAQHHTDDLVALEALVKQQLTRPETALVAIGECGIDGRFSESLSPQWEYFDAQLGIASRCQLPPVVHCVKANDDVAKRLHQCALARPGMIHAFAGSYQQAARFLDAGFVLGLGGAVTYARAQRLHRVVATLPDDGFVLETDSPDMPLSGFQGQRNEPSRVKHVAEQVAKLRQQSLEHVAALSSANAARIFGL</sequence>
<dbReference type="Proteomes" id="UP000623776">
    <property type="component" value="Unassembled WGS sequence"/>
</dbReference>
<comment type="caution">
    <text evidence="5">The sequence shown here is derived from an EMBL/GenBank/DDBJ whole genome shotgun (WGS) entry which is preliminary data.</text>
</comment>
<evidence type="ECO:0000256" key="2">
    <source>
        <dbReference type="ARBA" id="ARBA00022723"/>
    </source>
</evidence>
<protein>
    <submittedName>
        <fullName evidence="5">Deoxyribonuclease</fullName>
    </submittedName>
</protein>
<dbReference type="InterPro" id="IPR032466">
    <property type="entry name" value="Metal_Hydrolase"/>
</dbReference>
<keyword evidence="6" id="KW-1185">Reference proteome</keyword>
<dbReference type="SUPFAM" id="SSF51556">
    <property type="entry name" value="Metallo-dependent hydrolases"/>
    <property type="match status" value="1"/>
</dbReference>
<evidence type="ECO:0000256" key="3">
    <source>
        <dbReference type="ARBA" id="ARBA00022801"/>
    </source>
</evidence>
<dbReference type="GO" id="GO:0016788">
    <property type="term" value="F:hydrolase activity, acting on ester bonds"/>
    <property type="evidence" value="ECO:0007669"/>
    <property type="project" value="InterPro"/>
</dbReference>
<gene>
    <name evidence="5" type="ORF">GCM10007157_11810</name>
</gene>
<evidence type="ECO:0000256" key="4">
    <source>
        <dbReference type="PIRSR" id="PIRSR005902-1"/>
    </source>
</evidence>
<accession>A0A8H9I2C2</accession>
<dbReference type="CDD" id="cd01310">
    <property type="entry name" value="TatD_DNAse"/>
    <property type="match status" value="1"/>
</dbReference>
<feature type="binding site" evidence="4">
    <location>
        <position position="97"/>
    </location>
    <ligand>
        <name>a divalent metal cation</name>
        <dbReference type="ChEBI" id="CHEBI:60240"/>
        <label>1</label>
    </ligand>
</feature>
<organism evidence="5 6">
    <name type="scientific">Vreelandella hamiltonii</name>
    <dbReference type="NCBI Taxonomy" id="502829"/>
    <lineage>
        <taxon>Bacteria</taxon>
        <taxon>Pseudomonadati</taxon>
        <taxon>Pseudomonadota</taxon>
        <taxon>Gammaproteobacteria</taxon>
        <taxon>Oceanospirillales</taxon>
        <taxon>Halomonadaceae</taxon>
        <taxon>Vreelandella</taxon>
    </lineage>
</organism>
<evidence type="ECO:0000256" key="1">
    <source>
        <dbReference type="ARBA" id="ARBA00009275"/>
    </source>
</evidence>
<keyword evidence="3" id="KW-0378">Hydrolase</keyword>
<dbReference type="FunFam" id="3.20.20.140:FF:000005">
    <property type="entry name" value="TatD family hydrolase"/>
    <property type="match status" value="1"/>
</dbReference>
<feature type="binding site" evidence="4">
    <location>
        <position position="6"/>
    </location>
    <ligand>
        <name>a divalent metal cation</name>
        <dbReference type="ChEBI" id="CHEBI:60240"/>
        <label>1</label>
    </ligand>
</feature>
<dbReference type="AlphaFoldDB" id="A0A8H9I2C2"/>
<dbReference type="PIRSF" id="PIRSF005902">
    <property type="entry name" value="DNase_TatD"/>
    <property type="match status" value="1"/>
</dbReference>
<dbReference type="InterPro" id="IPR001130">
    <property type="entry name" value="TatD-like"/>
</dbReference>
<dbReference type="PANTHER" id="PTHR46124">
    <property type="entry name" value="D-AMINOACYL-TRNA DEACYLASE"/>
    <property type="match status" value="1"/>
</dbReference>
<dbReference type="RefSeq" id="WP_189463040.1">
    <property type="nucleotide sequence ID" value="NZ_BMXN01000005.1"/>
</dbReference>
<proteinExistence type="inferred from homology"/>
<dbReference type="Pfam" id="PF01026">
    <property type="entry name" value="TatD_DNase"/>
    <property type="match status" value="1"/>
</dbReference>
<feature type="binding site" evidence="4">
    <location>
        <position position="156"/>
    </location>
    <ligand>
        <name>a divalent metal cation</name>
        <dbReference type="ChEBI" id="CHEBI:60240"/>
        <label>2</label>
    </ligand>
</feature>
<name>A0A8H9I2C2_9GAMM</name>
<evidence type="ECO:0000313" key="5">
    <source>
        <dbReference type="EMBL" id="GGW22620.1"/>
    </source>
</evidence>
<reference evidence="6" key="1">
    <citation type="journal article" date="2019" name="Int. J. Syst. Evol. Microbiol.">
        <title>The Global Catalogue of Microorganisms (GCM) 10K type strain sequencing project: providing services to taxonomists for standard genome sequencing and annotation.</title>
        <authorList>
            <consortium name="The Broad Institute Genomics Platform"/>
            <consortium name="The Broad Institute Genome Sequencing Center for Infectious Disease"/>
            <person name="Wu L."/>
            <person name="Ma J."/>
        </authorList>
    </citation>
    <scope>NUCLEOTIDE SEQUENCE [LARGE SCALE GENOMIC DNA]</scope>
    <source>
        <strain evidence="6">KCTC 22154</strain>
    </source>
</reference>
<dbReference type="Gene3D" id="3.20.20.140">
    <property type="entry name" value="Metal-dependent hydrolases"/>
    <property type="match status" value="1"/>
</dbReference>
<feature type="binding site" evidence="4">
    <location>
        <position position="206"/>
    </location>
    <ligand>
        <name>a divalent metal cation</name>
        <dbReference type="ChEBI" id="CHEBI:60240"/>
        <label>1</label>
    </ligand>
</feature>
<comment type="similarity">
    <text evidence="1">Belongs to the metallo-dependent hydrolases superfamily. TatD-type hydrolase family.</text>
</comment>
<feature type="binding site" evidence="4">
    <location>
        <position position="8"/>
    </location>
    <ligand>
        <name>a divalent metal cation</name>
        <dbReference type="ChEBI" id="CHEBI:60240"/>
        <label>1</label>
    </ligand>
</feature>
<dbReference type="InterPro" id="IPR018228">
    <property type="entry name" value="DNase_TatD-rel_CS"/>
</dbReference>